<sequence>MGPSTPGTAMLIGRRSVRKCSVRKSKFTKVYPNLLFIAHLNKSGSFWDGQQLLICHVIAAKKRGSVLPGFENKPFAATLGSTLRPTPKLRMSKYGTNLGGIWAALATVTAYKYKAATPTTINPPTPSNQSGSPSKRPRRGGPAPKYSDSDSDEPTLTRKDSQGSSCAEQVRSKDLPPEDSVVLLIMRALNLIAYCTQQFGSQQPTIPILTLTNRAQAVKVALLATSWNKWHTLNSKSQAARKRENLKLKDEEISVYEYISHPPKAELKHSNGPLCIDELHASQLANFIKQSYNHSVTRGAETDLAALAAPLNNLIDCSHSMAPITGETLTAATQKTSSPTTLIHFAFLECAPEMTQQTPITKSLHRLCVENPRFLVHPLFWTSEHLQVLHCHFKHLDSSSAPPPFPLPPASPPASHGGPDLAKDLIHSIWNGRYVETMFASFRLLMHPLGVVPFRPWTPFLYNKLKVHIPKCEVYRIDNVHKFEQQPIIGYFHYDILANQRKYCFVPKKHPVPGTSNLPVERLYQRRLRNLTPALWFEDPYLVCVLLSLAQMQWKKRESMTEAYFARLFVTKRFDTTHAHVFRADIPSKILHALDKPTEGMDNLVWPAIQHIQVPFEPHATFSERVAGQLLAGLKTQAQDEPPHV</sequence>
<protein>
    <submittedName>
        <fullName evidence="2">Uncharacterized protein</fullName>
    </submittedName>
</protein>
<dbReference type="EMBL" id="JAAQPF010000049">
    <property type="protein sequence ID" value="KAF5718663.1"/>
    <property type="molecule type" value="Genomic_DNA"/>
</dbReference>
<name>A0A8H6DI41_9HYPO</name>
<proteinExistence type="predicted"/>
<evidence type="ECO:0000256" key="1">
    <source>
        <dbReference type="SAM" id="MobiDB-lite"/>
    </source>
</evidence>
<evidence type="ECO:0000313" key="2">
    <source>
        <dbReference type="EMBL" id="KAF5718663.1"/>
    </source>
</evidence>
<reference evidence="2 3" key="1">
    <citation type="submission" date="2020-05" db="EMBL/GenBank/DDBJ databases">
        <title>Identification and distribution of gene clusters putatively required for synthesis of sphingolipid metabolism inhibitors in phylogenetically diverse species of the filamentous fungus Fusarium.</title>
        <authorList>
            <person name="Kim H.-S."/>
            <person name="Busman M."/>
            <person name="Brown D.W."/>
            <person name="Divon H."/>
            <person name="Uhlig S."/>
            <person name="Proctor R.H."/>
        </authorList>
    </citation>
    <scope>NUCLEOTIDE SEQUENCE [LARGE SCALE GENOMIC DNA]</scope>
    <source>
        <strain evidence="2 3">NRRL 26131</strain>
    </source>
</reference>
<keyword evidence="3" id="KW-1185">Reference proteome</keyword>
<dbReference type="AlphaFoldDB" id="A0A8H6DI41"/>
<accession>A0A8H6DI41</accession>
<comment type="caution">
    <text evidence="2">The sequence shown here is derived from an EMBL/GenBank/DDBJ whole genome shotgun (WGS) entry which is preliminary data.</text>
</comment>
<gene>
    <name evidence="2" type="ORF">FGLOB1_1555</name>
</gene>
<organism evidence="2 3">
    <name type="scientific">Fusarium globosum</name>
    <dbReference type="NCBI Taxonomy" id="78864"/>
    <lineage>
        <taxon>Eukaryota</taxon>
        <taxon>Fungi</taxon>
        <taxon>Dikarya</taxon>
        <taxon>Ascomycota</taxon>
        <taxon>Pezizomycotina</taxon>
        <taxon>Sordariomycetes</taxon>
        <taxon>Hypocreomycetidae</taxon>
        <taxon>Hypocreales</taxon>
        <taxon>Nectriaceae</taxon>
        <taxon>Fusarium</taxon>
        <taxon>Fusarium fujikuroi species complex</taxon>
    </lineage>
</organism>
<feature type="region of interest" description="Disordered" evidence="1">
    <location>
        <begin position="117"/>
        <end position="173"/>
    </location>
</feature>
<dbReference type="Proteomes" id="UP000532311">
    <property type="component" value="Unassembled WGS sequence"/>
</dbReference>
<evidence type="ECO:0000313" key="3">
    <source>
        <dbReference type="Proteomes" id="UP000532311"/>
    </source>
</evidence>